<feature type="transmembrane region" description="Helical" evidence="1">
    <location>
        <begin position="151"/>
        <end position="171"/>
    </location>
</feature>
<feature type="transmembrane region" description="Helical" evidence="1">
    <location>
        <begin position="262"/>
        <end position="282"/>
    </location>
</feature>
<dbReference type="EMBL" id="CP124616">
    <property type="protein sequence ID" value="WGW03167.1"/>
    <property type="molecule type" value="Genomic_DNA"/>
</dbReference>
<feature type="transmembrane region" description="Helical" evidence="1">
    <location>
        <begin position="210"/>
        <end position="228"/>
    </location>
</feature>
<feature type="transmembrane region" description="Helical" evidence="1">
    <location>
        <begin position="178"/>
        <end position="198"/>
    </location>
</feature>
<keyword evidence="1" id="KW-1133">Transmembrane helix</keyword>
<feature type="transmembrane region" description="Helical" evidence="1">
    <location>
        <begin position="235"/>
        <end position="256"/>
    </location>
</feature>
<dbReference type="SUPFAM" id="SSF103481">
    <property type="entry name" value="Multidrug resistance efflux transporter EmrE"/>
    <property type="match status" value="2"/>
</dbReference>
<dbReference type="RefSeq" id="WP_282299794.1">
    <property type="nucleotide sequence ID" value="NZ_CP124616.1"/>
</dbReference>
<feature type="domain" description="EamA" evidence="2">
    <location>
        <begin position="8"/>
        <end position="139"/>
    </location>
</feature>
<organism evidence="3 4">
    <name type="scientific">Tropicibacter oceani</name>
    <dbReference type="NCBI Taxonomy" id="3058420"/>
    <lineage>
        <taxon>Bacteria</taxon>
        <taxon>Pseudomonadati</taxon>
        <taxon>Pseudomonadota</taxon>
        <taxon>Alphaproteobacteria</taxon>
        <taxon>Rhodobacterales</taxon>
        <taxon>Roseobacteraceae</taxon>
        <taxon>Tropicibacter</taxon>
    </lineage>
</organism>
<evidence type="ECO:0000313" key="3">
    <source>
        <dbReference type="EMBL" id="WGW03167.1"/>
    </source>
</evidence>
<dbReference type="InterPro" id="IPR037185">
    <property type="entry name" value="EmrE-like"/>
</dbReference>
<keyword evidence="1" id="KW-0812">Transmembrane</keyword>
<evidence type="ECO:0000259" key="2">
    <source>
        <dbReference type="Pfam" id="PF00892"/>
    </source>
</evidence>
<feature type="transmembrane region" description="Helical" evidence="1">
    <location>
        <begin position="66"/>
        <end position="89"/>
    </location>
</feature>
<feature type="transmembrane region" description="Helical" evidence="1">
    <location>
        <begin position="7"/>
        <end position="25"/>
    </location>
</feature>
<dbReference type="InterPro" id="IPR000620">
    <property type="entry name" value="EamA_dom"/>
</dbReference>
<evidence type="ECO:0000256" key="1">
    <source>
        <dbReference type="SAM" id="Phobius"/>
    </source>
</evidence>
<gene>
    <name evidence="3" type="ORF">QF118_14715</name>
</gene>
<evidence type="ECO:0000313" key="4">
    <source>
        <dbReference type="Proteomes" id="UP001241605"/>
    </source>
</evidence>
<keyword evidence="1" id="KW-0472">Membrane</keyword>
<dbReference type="PANTHER" id="PTHR22911">
    <property type="entry name" value="ACYL-MALONYL CONDENSING ENZYME-RELATED"/>
    <property type="match status" value="1"/>
</dbReference>
<feature type="transmembrane region" description="Helical" evidence="1">
    <location>
        <begin position="95"/>
        <end position="115"/>
    </location>
</feature>
<keyword evidence="4" id="KW-1185">Reference proteome</keyword>
<reference evidence="3 4" key="1">
    <citation type="submission" date="2023-05" db="EMBL/GenBank/DDBJ databases">
        <title>YMD87, complete Genome.</title>
        <authorList>
            <person name="Zhang J."/>
            <person name="Xu X."/>
        </authorList>
    </citation>
    <scope>NUCLEOTIDE SEQUENCE [LARGE SCALE GENOMIC DNA]</scope>
    <source>
        <strain evidence="3 4">YMD87</strain>
    </source>
</reference>
<proteinExistence type="predicted"/>
<dbReference type="Proteomes" id="UP001241605">
    <property type="component" value="Chromosome"/>
</dbReference>
<feature type="transmembrane region" description="Helical" evidence="1">
    <location>
        <begin position="122"/>
        <end position="139"/>
    </location>
</feature>
<name>A0ABY8QG54_9RHOB</name>
<dbReference type="Pfam" id="PF00892">
    <property type="entry name" value="EamA"/>
    <property type="match status" value="2"/>
</dbReference>
<feature type="transmembrane region" description="Helical" evidence="1">
    <location>
        <begin position="37"/>
        <end position="54"/>
    </location>
</feature>
<accession>A0ABY8QG54</accession>
<sequence length="295" mass="30390">MGTHRHYGLGLALLGALVLTPDALFMRWSGMNGFQMLGWRGLCMGALFLLAWGLTSKARSRDLPKVLTRAGITVVLCQFFNALLFPMGIGGAPVAPVLLGVATVPVWAALLARLLHNEATPPATWATIAAVLAGITLAITGKGDLALNPGALFGAACGLGVAFALALNFVTLRHAPDLPLLLAIGGGALLAGCTGLAITTPARMTDGNVAAILLTGLVILPLAFFSLSQASRHTAAANVSLLLLLETVLAPIWVWLGTGEAPTPRMLAGGAIVVISLAGFLWHRRQLPIPASPAA</sequence>
<feature type="domain" description="EamA" evidence="2">
    <location>
        <begin position="153"/>
        <end position="280"/>
    </location>
</feature>
<protein>
    <submittedName>
        <fullName evidence="3">DMT family transporter</fullName>
    </submittedName>
</protein>